<evidence type="ECO:0000313" key="2">
    <source>
        <dbReference type="Proteomes" id="UP000053989"/>
    </source>
</evidence>
<dbReference type="Pfam" id="PF18759">
    <property type="entry name" value="Plavaka"/>
    <property type="match status" value="1"/>
</dbReference>
<dbReference type="InterPro" id="IPR041078">
    <property type="entry name" value="Plavaka"/>
</dbReference>
<gene>
    <name evidence="1" type="ORF">SCLCIDRAFT_25902</name>
</gene>
<organism evidence="1 2">
    <name type="scientific">Scleroderma citrinum Foug A</name>
    <dbReference type="NCBI Taxonomy" id="1036808"/>
    <lineage>
        <taxon>Eukaryota</taxon>
        <taxon>Fungi</taxon>
        <taxon>Dikarya</taxon>
        <taxon>Basidiomycota</taxon>
        <taxon>Agaricomycotina</taxon>
        <taxon>Agaricomycetes</taxon>
        <taxon>Agaricomycetidae</taxon>
        <taxon>Boletales</taxon>
        <taxon>Sclerodermatineae</taxon>
        <taxon>Sclerodermataceae</taxon>
        <taxon>Scleroderma</taxon>
    </lineage>
</organism>
<dbReference type="OrthoDB" id="3199698at2759"/>
<sequence length="123" mass="14243">MDVLAALDEKGTPPFANHEELYGLIDDISPGEKWECISIQHANVESFADGDFSVPTWKQGTYDMWIRDPKALVQKQLSNPELKDFIDYAPRQVFGHNHQRVWSDFMTGNWAWEQCVSDWDLLI</sequence>
<evidence type="ECO:0000313" key="1">
    <source>
        <dbReference type="EMBL" id="KIM61413.1"/>
    </source>
</evidence>
<proteinExistence type="predicted"/>
<dbReference type="EMBL" id="KN822052">
    <property type="protein sequence ID" value="KIM61413.1"/>
    <property type="molecule type" value="Genomic_DNA"/>
</dbReference>
<dbReference type="InParanoid" id="A0A0C2ZIF9"/>
<dbReference type="STRING" id="1036808.A0A0C2ZIF9"/>
<reference evidence="2" key="2">
    <citation type="submission" date="2015-01" db="EMBL/GenBank/DDBJ databases">
        <title>Evolutionary Origins and Diversification of the Mycorrhizal Mutualists.</title>
        <authorList>
            <consortium name="DOE Joint Genome Institute"/>
            <consortium name="Mycorrhizal Genomics Consortium"/>
            <person name="Kohler A."/>
            <person name="Kuo A."/>
            <person name="Nagy L.G."/>
            <person name="Floudas D."/>
            <person name="Copeland A."/>
            <person name="Barry K.W."/>
            <person name="Cichocki N."/>
            <person name="Veneault-Fourrey C."/>
            <person name="LaButti K."/>
            <person name="Lindquist E.A."/>
            <person name="Lipzen A."/>
            <person name="Lundell T."/>
            <person name="Morin E."/>
            <person name="Murat C."/>
            <person name="Riley R."/>
            <person name="Ohm R."/>
            <person name="Sun H."/>
            <person name="Tunlid A."/>
            <person name="Henrissat B."/>
            <person name="Grigoriev I.V."/>
            <person name="Hibbett D.S."/>
            <person name="Martin F."/>
        </authorList>
    </citation>
    <scope>NUCLEOTIDE SEQUENCE [LARGE SCALE GENOMIC DNA]</scope>
    <source>
        <strain evidence="2">Foug A</strain>
    </source>
</reference>
<keyword evidence="2" id="KW-1185">Reference proteome</keyword>
<name>A0A0C2ZIF9_9AGAM</name>
<dbReference type="AlphaFoldDB" id="A0A0C2ZIF9"/>
<dbReference type="Proteomes" id="UP000053989">
    <property type="component" value="Unassembled WGS sequence"/>
</dbReference>
<accession>A0A0C2ZIF9</accession>
<reference evidence="1 2" key="1">
    <citation type="submission" date="2014-04" db="EMBL/GenBank/DDBJ databases">
        <authorList>
            <consortium name="DOE Joint Genome Institute"/>
            <person name="Kuo A."/>
            <person name="Kohler A."/>
            <person name="Nagy L.G."/>
            <person name="Floudas D."/>
            <person name="Copeland A."/>
            <person name="Barry K.W."/>
            <person name="Cichocki N."/>
            <person name="Veneault-Fourrey C."/>
            <person name="LaButti K."/>
            <person name="Lindquist E.A."/>
            <person name="Lipzen A."/>
            <person name="Lundell T."/>
            <person name="Morin E."/>
            <person name="Murat C."/>
            <person name="Sun H."/>
            <person name="Tunlid A."/>
            <person name="Henrissat B."/>
            <person name="Grigoriev I.V."/>
            <person name="Hibbett D.S."/>
            <person name="Martin F."/>
            <person name="Nordberg H.P."/>
            <person name="Cantor M.N."/>
            <person name="Hua S.X."/>
        </authorList>
    </citation>
    <scope>NUCLEOTIDE SEQUENCE [LARGE SCALE GENOMIC DNA]</scope>
    <source>
        <strain evidence="1 2">Foug A</strain>
    </source>
</reference>
<dbReference type="HOGENOM" id="CLU_2321709_0_0_1"/>
<protein>
    <submittedName>
        <fullName evidence="1">Uncharacterized protein</fullName>
    </submittedName>
</protein>